<sequence length="91" mass="10136">MKKFIGILCFVSTVCSAQAIYDANGQYIGRTQSTGNETNFYDQNGQYKGKAVQSDTSTIFYGQNGQYKGNYQAPFPPMNQVNPTQQPKGYQ</sequence>
<protein>
    <submittedName>
        <fullName evidence="4">Uncharacterized protein</fullName>
    </submittedName>
</protein>
<dbReference type="EMBL" id="LR796969">
    <property type="protein sequence ID" value="CAB4178624.1"/>
    <property type="molecule type" value="Genomic_DNA"/>
</dbReference>
<evidence type="ECO:0000256" key="1">
    <source>
        <dbReference type="SAM" id="MobiDB-lite"/>
    </source>
</evidence>
<organism evidence="4">
    <name type="scientific">uncultured Caudovirales phage</name>
    <dbReference type="NCBI Taxonomy" id="2100421"/>
    <lineage>
        <taxon>Viruses</taxon>
        <taxon>Duplodnaviria</taxon>
        <taxon>Heunggongvirae</taxon>
        <taxon>Uroviricota</taxon>
        <taxon>Caudoviricetes</taxon>
        <taxon>Peduoviridae</taxon>
        <taxon>Maltschvirus</taxon>
        <taxon>Maltschvirus maltsch</taxon>
    </lineage>
</organism>
<reference evidence="4" key="1">
    <citation type="submission" date="2020-05" db="EMBL/GenBank/DDBJ databases">
        <authorList>
            <person name="Chiriac C."/>
            <person name="Salcher M."/>
            <person name="Ghai R."/>
            <person name="Kavagutti S V."/>
        </authorList>
    </citation>
    <scope>NUCLEOTIDE SEQUENCE</scope>
</reference>
<name>A0A6J5QG28_9CAUD</name>
<evidence type="ECO:0000313" key="5">
    <source>
        <dbReference type="EMBL" id="CAB4219533.1"/>
    </source>
</evidence>
<accession>A0A6J5QG28</accession>
<dbReference type="EMBL" id="LR796779">
    <property type="protein sequence ID" value="CAB4165935.1"/>
    <property type="molecule type" value="Genomic_DNA"/>
</dbReference>
<evidence type="ECO:0000313" key="4">
    <source>
        <dbReference type="EMBL" id="CAB4178624.1"/>
    </source>
</evidence>
<dbReference type="EMBL" id="LR796891">
    <property type="protein sequence ID" value="CAB4173070.1"/>
    <property type="molecule type" value="Genomic_DNA"/>
</dbReference>
<evidence type="ECO:0000313" key="2">
    <source>
        <dbReference type="EMBL" id="CAB4165935.1"/>
    </source>
</evidence>
<proteinExistence type="predicted"/>
<gene>
    <name evidence="4" type="ORF">UFOVP1019_25</name>
    <name evidence="5" type="ORF">UFOVP1618_59</name>
    <name evidence="2" type="ORF">UFOVP846_1</name>
    <name evidence="3" type="ORF">UFOVP940_27</name>
</gene>
<evidence type="ECO:0000313" key="3">
    <source>
        <dbReference type="EMBL" id="CAB4173070.1"/>
    </source>
</evidence>
<feature type="compositionally biased region" description="Polar residues" evidence="1">
    <location>
        <begin position="79"/>
        <end position="91"/>
    </location>
</feature>
<feature type="region of interest" description="Disordered" evidence="1">
    <location>
        <begin position="71"/>
        <end position="91"/>
    </location>
</feature>
<dbReference type="EMBL" id="LR797482">
    <property type="protein sequence ID" value="CAB4219533.1"/>
    <property type="molecule type" value="Genomic_DNA"/>
</dbReference>